<reference evidence="2 3" key="1">
    <citation type="journal article" date="2018" name="Mol. Biol. Evol.">
        <title>Broad Genomic Sampling Reveals a Smut Pathogenic Ancestry of the Fungal Clade Ustilaginomycotina.</title>
        <authorList>
            <person name="Kijpornyongpan T."/>
            <person name="Mondo S.J."/>
            <person name="Barry K."/>
            <person name="Sandor L."/>
            <person name="Lee J."/>
            <person name="Lipzen A."/>
            <person name="Pangilinan J."/>
            <person name="LaButti K."/>
            <person name="Hainaut M."/>
            <person name="Henrissat B."/>
            <person name="Grigoriev I.V."/>
            <person name="Spatafora J.W."/>
            <person name="Aime M.C."/>
        </authorList>
    </citation>
    <scope>NUCLEOTIDE SEQUENCE [LARGE SCALE GENOMIC DNA]</scope>
    <source>
        <strain evidence="2 3">MCA 4186</strain>
    </source>
</reference>
<evidence type="ECO:0000313" key="2">
    <source>
        <dbReference type="EMBL" id="PWO00510.1"/>
    </source>
</evidence>
<dbReference type="InterPro" id="IPR017853">
    <property type="entry name" value="GH"/>
</dbReference>
<name>A0A316ZG60_9BASI</name>
<proteinExistence type="predicted"/>
<sequence>MHAATSLLFALASAAVTLGAPSSLAPVKRAADTTTVNLGACSGSPQLFGQGILYGWSGTNTPPQKYLQELSVNYESAGGAQTDQNGGYANSRTSYNNRFAATVAAWKRIRAVNGVMIVKMADLYGVDFTQSNSTPYPGDNGDWTLWNNFLQQVISDLKSNGMANSYTTQLEIWNEPDINFGGRPQSQYNEMYVRGTKALRQAFPSGSSAYLPLVGPSTSSRPYNGNGWWNNFLSYLQNNGGTNVQPDVWNWHLEENNNNDPIPPAQYLPGYVKSYGLTPGIGLQNNEFGIRSQQYPAYATWFQSRYERLQFNGLRGNWASGSDLSDLLADLLIKNSDGSYSTTGEYQAYKYYKLMNGSPCTTTAGSSVDSYATASTNNATAIIGSQSTSATTNAVTFSGISKKFGSATTVKAQLINIPYNNGGAVNGWTNSGSQQTLTVSNDQVTFNINVGSSATKDAWAVRLFN</sequence>
<accession>A0A316ZG60</accession>
<dbReference type="EMBL" id="KZ819285">
    <property type="protein sequence ID" value="PWO00510.1"/>
    <property type="molecule type" value="Genomic_DNA"/>
</dbReference>
<organism evidence="2 3">
    <name type="scientific">Tilletiopsis washingtonensis</name>
    <dbReference type="NCBI Taxonomy" id="58919"/>
    <lineage>
        <taxon>Eukaryota</taxon>
        <taxon>Fungi</taxon>
        <taxon>Dikarya</taxon>
        <taxon>Basidiomycota</taxon>
        <taxon>Ustilaginomycotina</taxon>
        <taxon>Exobasidiomycetes</taxon>
        <taxon>Entylomatales</taxon>
        <taxon>Entylomatales incertae sedis</taxon>
        <taxon>Tilletiopsis</taxon>
    </lineage>
</organism>
<gene>
    <name evidence="2" type="ORF">FA09DRAFT_336640</name>
</gene>
<dbReference type="RefSeq" id="XP_025600788.1">
    <property type="nucleotide sequence ID" value="XM_025743907.1"/>
</dbReference>
<evidence type="ECO:0000256" key="1">
    <source>
        <dbReference type="SAM" id="SignalP"/>
    </source>
</evidence>
<dbReference type="SUPFAM" id="SSF51445">
    <property type="entry name" value="(Trans)glycosidases"/>
    <property type="match status" value="1"/>
</dbReference>
<keyword evidence="3" id="KW-1185">Reference proteome</keyword>
<evidence type="ECO:0000313" key="3">
    <source>
        <dbReference type="Proteomes" id="UP000245946"/>
    </source>
</evidence>
<dbReference type="Gene3D" id="3.20.20.80">
    <property type="entry name" value="Glycosidases"/>
    <property type="match status" value="1"/>
</dbReference>
<dbReference type="GeneID" id="37271451"/>
<dbReference type="Proteomes" id="UP000245946">
    <property type="component" value="Unassembled WGS sequence"/>
</dbReference>
<dbReference type="OrthoDB" id="3445803at2759"/>
<protein>
    <recommendedName>
        <fullName evidence="4">Glycoside hydrolase</fullName>
    </recommendedName>
</protein>
<feature type="signal peptide" evidence="1">
    <location>
        <begin position="1"/>
        <end position="19"/>
    </location>
</feature>
<feature type="chain" id="PRO_5016274470" description="Glycoside hydrolase" evidence="1">
    <location>
        <begin position="20"/>
        <end position="465"/>
    </location>
</feature>
<evidence type="ECO:0008006" key="4">
    <source>
        <dbReference type="Google" id="ProtNLM"/>
    </source>
</evidence>
<keyword evidence="1" id="KW-0732">Signal</keyword>
<dbReference type="AlphaFoldDB" id="A0A316ZG60"/>
<dbReference type="STRING" id="58919.A0A316ZG60"/>